<dbReference type="PANTHER" id="PTHR41773">
    <property type="entry name" value="GTP PYROPHOSPHATASE-RELATED"/>
    <property type="match status" value="1"/>
</dbReference>
<dbReference type="SMART" id="SM00954">
    <property type="entry name" value="RelA_SpoT"/>
    <property type="match status" value="1"/>
</dbReference>
<name>A0A8J3AW53_9BACI</name>
<dbReference type="SUPFAM" id="SSF81301">
    <property type="entry name" value="Nucleotidyltransferase"/>
    <property type="match status" value="1"/>
</dbReference>
<dbReference type="OrthoDB" id="9801824at2"/>
<dbReference type="GO" id="GO:0015970">
    <property type="term" value="P:guanosine tetraphosphate biosynthetic process"/>
    <property type="evidence" value="ECO:0007669"/>
    <property type="project" value="UniProtKB-UniPathway"/>
</dbReference>
<accession>A0A8J3AW53</accession>
<dbReference type="AlphaFoldDB" id="A0A8J3AW53"/>
<evidence type="ECO:0000313" key="3">
    <source>
        <dbReference type="EMBL" id="GGI17957.1"/>
    </source>
</evidence>
<dbReference type="RefSeq" id="WP_088003458.1">
    <property type="nucleotide sequence ID" value="NZ_BMHB01000004.1"/>
</dbReference>
<evidence type="ECO:0000259" key="2">
    <source>
        <dbReference type="SMART" id="SM00954"/>
    </source>
</evidence>
<gene>
    <name evidence="3" type="ORF">GCM10007380_40530</name>
</gene>
<feature type="domain" description="RelA/SpoT" evidence="2">
    <location>
        <begin position="67"/>
        <end position="210"/>
    </location>
</feature>
<reference evidence="4" key="1">
    <citation type="journal article" date="2019" name="Int. J. Syst. Evol. Microbiol.">
        <title>The Global Catalogue of Microorganisms (GCM) 10K type strain sequencing project: providing services to taxonomists for standard genome sequencing and annotation.</title>
        <authorList>
            <consortium name="The Broad Institute Genomics Platform"/>
            <consortium name="The Broad Institute Genome Sequencing Center for Infectious Disease"/>
            <person name="Wu L."/>
            <person name="Ma J."/>
        </authorList>
    </citation>
    <scope>NUCLEOTIDE SEQUENCE [LARGE SCALE GENOMIC DNA]</scope>
    <source>
        <strain evidence="4">CGMCC 1.14993</strain>
    </source>
</reference>
<evidence type="ECO:0000256" key="1">
    <source>
        <dbReference type="ARBA" id="ARBA00004976"/>
    </source>
</evidence>
<dbReference type="InterPro" id="IPR043519">
    <property type="entry name" value="NT_sf"/>
</dbReference>
<dbReference type="PANTHER" id="PTHR41773:SF1">
    <property type="entry name" value="RELA_SPOT DOMAIN-CONTAINING PROTEIN"/>
    <property type="match status" value="1"/>
</dbReference>
<evidence type="ECO:0000313" key="4">
    <source>
        <dbReference type="Proteomes" id="UP000626244"/>
    </source>
</evidence>
<dbReference type="EMBL" id="BMHB01000004">
    <property type="protein sequence ID" value="GGI17957.1"/>
    <property type="molecule type" value="Genomic_DNA"/>
</dbReference>
<dbReference type="CDD" id="cd05399">
    <property type="entry name" value="NT_Rel-Spo_like"/>
    <property type="match status" value="1"/>
</dbReference>
<comment type="pathway">
    <text evidence="1">Purine metabolism; ppGpp biosynthesis; ppGpp from GTP: step 1/2.</text>
</comment>
<organism evidence="3 4">
    <name type="scientific">Gottfriedia solisilvae</name>
    <dbReference type="NCBI Taxonomy" id="1516104"/>
    <lineage>
        <taxon>Bacteria</taxon>
        <taxon>Bacillati</taxon>
        <taxon>Bacillota</taxon>
        <taxon>Bacilli</taxon>
        <taxon>Bacillales</taxon>
        <taxon>Bacillaceae</taxon>
        <taxon>Gottfriedia</taxon>
    </lineage>
</organism>
<comment type="caution">
    <text evidence="3">The sequence shown here is derived from an EMBL/GenBank/DDBJ whole genome shotgun (WGS) entry which is preliminary data.</text>
</comment>
<dbReference type="Pfam" id="PF04607">
    <property type="entry name" value="RelA_SpoT"/>
    <property type="match status" value="1"/>
</dbReference>
<dbReference type="InterPro" id="IPR007685">
    <property type="entry name" value="RelA_SpoT"/>
</dbReference>
<dbReference type="Proteomes" id="UP000626244">
    <property type="component" value="Unassembled WGS sequence"/>
</dbReference>
<keyword evidence="4" id="KW-1185">Reference proteome</keyword>
<protein>
    <submittedName>
        <fullName evidence="3">GTP pyrophosphokinase</fullName>
    </submittedName>
</protein>
<sequence>MRLIYDQIEFFKAYKISIDEFVEHNLVWSDYIEIYEDYLNQISSLESTASSIADILRKNQDAHSVKSRVKDPEHLIEKILRKTFKNKKEDSSYQININNYKTEVTDLIGIRVLHLYKDQAFSIDKTIREMWDLHEKATIYYREGDFNSTTEDDELFQFSVHPAGYRSWHYLINSRLTRELHIVEIQVRTIFEEGWSEIDHQLRYPYDLDNEVLNEQLLVLNRISGGADELVNSILHTKMSITELNYENKKRENKIQELLDEISNLSVGREIDAADKKSLEDKVKQLEGTLSFNYLDYVRKGKNLIVTGNLQTSESSGISRLFNTSKVVFTPSPKE</sequence>
<proteinExistence type="predicted"/>
<dbReference type="Gene3D" id="3.30.460.10">
    <property type="entry name" value="Beta Polymerase, domain 2"/>
    <property type="match status" value="1"/>
</dbReference>
<dbReference type="UniPathway" id="UPA00908">
    <property type="reaction ID" value="UER00884"/>
</dbReference>